<sequence length="140" mass="14378">MRGFPTQSADPRLYGAGLANFVFISDLGGTPLRTQSADAGTSVALNDASGRAFLQVSNIGAGNDRSAAVTRTFQYEDAGLPGRLLGITEQAAGDSACITERFVRGGNSADEQSHNLAGQLVSHYDPAGLLSTSSISLSGV</sequence>
<organism evidence="1 2">
    <name type="scientific">Kosakonia pseudosacchari</name>
    <dbReference type="NCBI Taxonomy" id="1646340"/>
    <lineage>
        <taxon>Bacteria</taxon>
        <taxon>Pseudomonadati</taxon>
        <taxon>Pseudomonadota</taxon>
        <taxon>Gammaproteobacteria</taxon>
        <taxon>Enterobacterales</taxon>
        <taxon>Enterobacteriaceae</taxon>
        <taxon>Kosakonia</taxon>
    </lineage>
</organism>
<gene>
    <name evidence="1" type="ORF">BK796_09385</name>
</gene>
<reference evidence="1 2" key="1">
    <citation type="submission" date="2017-06" db="EMBL/GenBank/DDBJ databases">
        <title>Draft genome sequence of nitrogen-fixing Kosakonia pseudosacchari strain NN143 isolated from sugarcane roots.</title>
        <authorList>
            <person name="Li Y."/>
            <person name="Li S."/>
            <person name="Lin L."/>
            <person name="Wu X."/>
            <person name="Yang L."/>
            <person name="Li Y."/>
            <person name="An Q."/>
        </authorList>
    </citation>
    <scope>NUCLEOTIDE SEQUENCE [LARGE SCALE GENOMIC DNA]</scope>
    <source>
        <strain evidence="1 2">NN143</strain>
    </source>
</reference>
<proteinExistence type="predicted"/>
<accession>A0ABX4IRK7</accession>
<keyword evidence="2" id="KW-1185">Reference proteome</keyword>
<protein>
    <submittedName>
        <fullName evidence="1">Insecticidal toxin SepC/TccC</fullName>
    </submittedName>
</protein>
<dbReference type="EMBL" id="NITV01000004">
    <property type="protein sequence ID" value="PDO87656.1"/>
    <property type="molecule type" value="Genomic_DNA"/>
</dbReference>
<evidence type="ECO:0000313" key="2">
    <source>
        <dbReference type="Proteomes" id="UP000219642"/>
    </source>
</evidence>
<dbReference type="Gene3D" id="2.180.10.10">
    <property type="entry name" value="RHS repeat-associated core"/>
    <property type="match status" value="1"/>
</dbReference>
<feature type="non-terminal residue" evidence="1">
    <location>
        <position position="140"/>
    </location>
</feature>
<dbReference type="Proteomes" id="UP000219642">
    <property type="component" value="Unassembled WGS sequence"/>
</dbReference>
<name>A0ABX4IRK7_9ENTR</name>
<comment type="caution">
    <text evidence="1">The sequence shown here is derived from an EMBL/GenBank/DDBJ whole genome shotgun (WGS) entry which is preliminary data.</text>
</comment>
<evidence type="ECO:0000313" key="1">
    <source>
        <dbReference type="EMBL" id="PDO87656.1"/>
    </source>
</evidence>